<comment type="similarity">
    <text evidence="1">Belongs to the NATD1 family.</text>
</comment>
<keyword evidence="7" id="KW-1185">Reference proteome</keyword>
<organism evidence="5">
    <name type="scientific">Medioppia subpectinata</name>
    <dbReference type="NCBI Taxonomy" id="1979941"/>
    <lineage>
        <taxon>Eukaryota</taxon>
        <taxon>Metazoa</taxon>
        <taxon>Ecdysozoa</taxon>
        <taxon>Arthropoda</taxon>
        <taxon>Chelicerata</taxon>
        <taxon>Arachnida</taxon>
        <taxon>Acari</taxon>
        <taxon>Acariformes</taxon>
        <taxon>Sarcoptiformes</taxon>
        <taxon>Oribatida</taxon>
        <taxon>Brachypylina</taxon>
        <taxon>Oppioidea</taxon>
        <taxon>Oppiidae</taxon>
        <taxon>Medioppia</taxon>
    </lineage>
</organism>
<dbReference type="PROSITE" id="PS51729">
    <property type="entry name" value="GNAT_YJDJ"/>
    <property type="match status" value="1"/>
</dbReference>
<feature type="domain" description="N-acetyltransferase" evidence="4">
    <location>
        <begin position="52"/>
        <end position="140"/>
    </location>
</feature>
<dbReference type="AlphaFoldDB" id="A0A7R9PUU2"/>
<evidence type="ECO:0000259" key="4">
    <source>
        <dbReference type="PROSITE" id="PS51729"/>
    </source>
</evidence>
<proteinExistence type="inferred from homology"/>
<evidence type="ECO:0000313" key="5">
    <source>
        <dbReference type="EMBL" id="CAD7621691.1"/>
    </source>
</evidence>
<dbReference type="Gene3D" id="3.40.630.30">
    <property type="match status" value="1"/>
</dbReference>
<accession>A0A7R9PUU2</accession>
<reference evidence="5" key="1">
    <citation type="submission" date="2020-11" db="EMBL/GenBank/DDBJ databases">
        <authorList>
            <person name="Tran Van P."/>
        </authorList>
    </citation>
    <scope>NUCLEOTIDE SEQUENCE</scope>
</reference>
<evidence type="ECO:0000256" key="2">
    <source>
        <dbReference type="ARBA" id="ARBA00020243"/>
    </source>
</evidence>
<dbReference type="OrthoDB" id="74247at2759"/>
<dbReference type="InterPro" id="IPR016181">
    <property type="entry name" value="Acyl_CoA_acyltransferase"/>
</dbReference>
<protein>
    <recommendedName>
        <fullName evidence="2">Protein NATD1</fullName>
    </recommendedName>
    <alternativeName>
        <fullName evidence="3">N-acetyltransferase domain-containing protein 1</fullName>
    </alternativeName>
</protein>
<dbReference type="InterPro" id="IPR045057">
    <property type="entry name" value="Gcn5-rel_NAT"/>
</dbReference>
<dbReference type="EMBL" id="OC886113">
    <property type="protein sequence ID" value="CAD7644456.1"/>
    <property type="molecule type" value="Genomic_DNA"/>
</dbReference>
<dbReference type="PANTHER" id="PTHR31435:SF9">
    <property type="entry name" value="PROTEIN NATD1"/>
    <property type="match status" value="1"/>
</dbReference>
<evidence type="ECO:0000313" key="6">
    <source>
        <dbReference type="EMBL" id="CAD7644456.1"/>
    </source>
</evidence>
<dbReference type="Proteomes" id="UP000759131">
    <property type="component" value="Unassembled WGS sequence"/>
</dbReference>
<dbReference type="EMBL" id="CAJPIZ010031538">
    <property type="protein sequence ID" value="CAG2120113.1"/>
    <property type="molecule type" value="Genomic_DNA"/>
</dbReference>
<dbReference type="EMBL" id="CAJPIZ010000718">
    <property type="protein sequence ID" value="CAG2102121.1"/>
    <property type="molecule type" value="Genomic_DNA"/>
</dbReference>
<sequence length="145" mass="16891">MSIIRRFATHLIQSHEKATQCHRRTLLADKRVTSLWTMSSFQFSSVTDLQVKHNVQKKQFYIELGKAKAVLDYKQTSAGVLDLYHTEVPKELRGKGIAGLLAEEAFKYVVKNKLQMLISCTYLQKFLKENQKPEFVKYLYRDSTE</sequence>
<gene>
    <name evidence="6" type="ORF">OSB1V03_LOCUS20060</name>
    <name evidence="5" type="ORF">OSB1V03_LOCUS2162</name>
</gene>
<evidence type="ECO:0000313" key="7">
    <source>
        <dbReference type="Proteomes" id="UP000759131"/>
    </source>
</evidence>
<dbReference type="PANTHER" id="PTHR31435">
    <property type="entry name" value="PROTEIN NATD1"/>
    <property type="match status" value="1"/>
</dbReference>
<dbReference type="InterPro" id="IPR031165">
    <property type="entry name" value="GNAT_YJDJ"/>
</dbReference>
<evidence type="ECO:0000256" key="1">
    <source>
        <dbReference type="ARBA" id="ARBA00006233"/>
    </source>
</evidence>
<name>A0A7R9PUU2_9ACAR</name>
<dbReference type="SUPFAM" id="SSF55729">
    <property type="entry name" value="Acyl-CoA N-acyltransferases (Nat)"/>
    <property type="match status" value="1"/>
</dbReference>
<dbReference type="EMBL" id="OC855293">
    <property type="protein sequence ID" value="CAD7621691.1"/>
    <property type="molecule type" value="Genomic_DNA"/>
</dbReference>
<dbReference type="Pfam" id="PF14542">
    <property type="entry name" value="Acetyltransf_CG"/>
    <property type="match status" value="1"/>
</dbReference>
<evidence type="ECO:0000256" key="3">
    <source>
        <dbReference type="ARBA" id="ARBA00031876"/>
    </source>
</evidence>